<dbReference type="Gene3D" id="3.30.300.130">
    <property type="entry name" value="Fe-S cluster assembly (FSCA)"/>
    <property type="match status" value="1"/>
</dbReference>
<dbReference type="STRING" id="1871336.BBG48_05690"/>
<accession>A0A371IKR1</accession>
<dbReference type="RefSeq" id="WP_068914093.1">
    <property type="nucleotide sequence ID" value="NZ_MBEW02000013.1"/>
</dbReference>
<dbReference type="GO" id="GO:0051536">
    <property type="term" value="F:iron-sulfur cluster binding"/>
    <property type="evidence" value="ECO:0007669"/>
    <property type="project" value="InterPro"/>
</dbReference>
<sequence length="94" mass="10512">MEELLIKTGRIVDEQIRPSINSHGGDITIVGLDKEVLTIKLTGHCAGCPLSQISTAQWIEETINKSMGTDLKVKVYNEVSDELWDFAKTILRKQ</sequence>
<dbReference type="InterPro" id="IPR001075">
    <property type="entry name" value="NIF_FeS_clus_asmbl_NifU_C"/>
</dbReference>
<dbReference type="AlphaFoldDB" id="A0A371IKR1"/>
<reference evidence="4 6" key="3">
    <citation type="submission" date="2019-07" db="EMBL/GenBank/DDBJ databases">
        <title>Criibacterium bergeronii gen. nov., sp. nov. isolated from human clinical samples.</title>
        <authorList>
            <person name="Maheux A.F."/>
            <person name="Boudreau D.K."/>
            <person name="Berube E."/>
            <person name="Brodeur S."/>
            <person name="Bernard K.A."/>
            <person name="Abed J.Y."/>
            <person name="Ducrey E."/>
            <person name="Guay E.F."/>
            <person name="Raymond F."/>
            <person name="Corbeil J."/>
            <person name="Domingo M.-C."/>
            <person name="Roy P.H."/>
            <person name="Boissinot M."/>
            <person name="Tocheva E.I."/>
            <person name="Omar R.F."/>
        </authorList>
    </citation>
    <scope>NUCLEOTIDE SEQUENCE [LARGE SCALE GENOMIC DNA]</scope>
    <source>
        <strain evidence="4 6">CCRI-24246</strain>
    </source>
</reference>
<gene>
    <name evidence="3" type="ORF">BBG48_006910</name>
    <name evidence="4" type="ORF">FL857_02680</name>
</gene>
<reference evidence="3" key="2">
    <citation type="submission" date="2018-07" db="EMBL/GenBank/DDBJ databases">
        <authorList>
            <person name="Quirk P.G."/>
            <person name="Krulwich T.A."/>
        </authorList>
    </citation>
    <scope>NUCLEOTIDE SEQUENCE</scope>
    <source>
        <strain evidence="3">CCRI-22567</strain>
    </source>
</reference>
<evidence type="ECO:0000256" key="1">
    <source>
        <dbReference type="ARBA" id="ARBA00049958"/>
    </source>
</evidence>
<evidence type="ECO:0000259" key="2">
    <source>
        <dbReference type="Pfam" id="PF01106"/>
    </source>
</evidence>
<feature type="domain" description="NIF system FeS cluster assembly NifU C-terminal" evidence="2">
    <location>
        <begin position="11"/>
        <end position="73"/>
    </location>
</feature>
<evidence type="ECO:0000313" key="3">
    <source>
        <dbReference type="EMBL" id="RDY21075.1"/>
    </source>
</evidence>
<dbReference type="GO" id="GO:0005506">
    <property type="term" value="F:iron ion binding"/>
    <property type="evidence" value="ECO:0007669"/>
    <property type="project" value="InterPro"/>
</dbReference>
<evidence type="ECO:0000313" key="5">
    <source>
        <dbReference type="Proteomes" id="UP000093352"/>
    </source>
</evidence>
<organism evidence="3 5">
    <name type="scientific">Criibacterium bergeronii</name>
    <dbReference type="NCBI Taxonomy" id="1871336"/>
    <lineage>
        <taxon>Bacteria</taxon>
        <taxon>Bacillati</taxon>
        <taxon>Bacillota</taxon>
        <taxon>Clostridia</taxon>
        <taxon>Peptostreptococcales</taxon>
        <taxon>Filifactoraceae</taxon>
        <taxon>Criibacterium</taxon>
    </lineage>
</organism>
<dbReference type="Proteomes" id="UP000319424">
    <property type="component" value="Unassembled WGS sequence"/>
</dbReference>
<proteinExistence type="predicted"/>
<reference evidence="3 5" key="1">
    <citation type="journal article" date="2016" name="Genome Announc.">
        <title>Draft Genome Sequence of Criibacterium bergeronii gen. nov., sp. nov., Strain CCRI-22567T, Isolated from a Vaginal Sample from a Woman with Bacterial Vaginosis.</title>
        <authorList>
            <person name="Maheux A.F."/>
            <person name="Berube E."/>
            <person name="Boudreau D.K."/>
            <person name="Raymond F."/>
            <person name="Corbeil J."/>
            <person name="Roy P.H."/>
            <person name="Boissinot M."/>
            <person name="Omar R.F."/>
        </authorList>
    </citation>
    <scope>NUCLEOTIDE SEQUENCE [LARGE SCALE GENOMIC DNA]</scope>
    <source>
        <strain evidence="3 5">CCRI-22567</strain>
    </source>
</reference>
<dbReference type="OrthoDB" id="9796965at2"/>
<name>A0A371IKR1_9FIRM</name>
<dbReference type="EMBL" id="MBEW02000013">
    <property type="protein sequence ID" value="RDY21075.1"/>
    <property type="molecule type" value="Genomic_DNA"/>
</dbReference>
<keyword evidence="5" id="KW-1185">Reference proteome</keyword>
<dbReference type="EMBL" id="VJXW01000002">
    <property type="protein sequence ID" value="TRW28388.1"/>
    <property type="molecule type" value="Genomic_DNA"/>
</dbReference>
<dbReference type="SUPFAM" id="SSF117916">
    <property type="entry name" value="Fe-S cluster assembly (FSCA) domain-like"/>
    <property type="match status" value="1"/>
</dbReference>
<evidence type="ECO:0000313" key="4">
    <source>
        <dbReference type="EMBL" id="TRW28388.1"/>
    </source>
</evidence>
<dbReference type="GO" id="GO:0016226">
    <property type="term" value="P:iron-sulfur cluster assembly"/>
    <property type="evidence" value="ECO:0007669"/>
    <property type="project" value="InterPro"/>
</dbReference>
<dbReference type="Proteomes" id="UP000093352">
    <property type="component" value="Unassembled WGS sequence"/>
</dbReference>
<comment type="function">
    <text evidence="1">May be involved in the formation or repair of [Fe-S] clusters present in iron-sulfur proteins.</text>
</comment>
<evidence type="ECO:0000313" key="6">
    <source>
        <dbReference type="Proteomes" id="UP000319424"/>
    </source>
</evidence>
<dbReference type="InterPro" id="IPR034904">
    <property type="entry name" value="FSCA_dom_sf"/>
</dbReference>
<protein>
    <submittedName>
        <fullName evidence="3">NifU family protein</fullName>
    </submittedName>
</protein>
<dbReference type="Pfam" id="PF01106">
    <property type="entry name" value="NifU"/>
    <property type="match status" value="1"/>
</dbReference>
<comment type="caution">
    <text evidence="3">The sequence shown here is derived from an EMBL/GenBank/DDBJ whole genome shotgun (WGS) entry which is preliminary data.</text>
</comment>